<name>A0A059GBY3_9PROT</name>
<dbReference type="EMBL" id="ARYL01000002">
    <property type="protein sequence ID" value="KDA04080.1"/>
    <property type="molecule type" value="Genomic_DNA"/>
</dbReference>
<dbReference type="GO" id="GO:0009253">
    <property type="term" value="P:peptidoglycan catabolic process"/>
    <property type="evidence" value="ECO:0007669"/>
    <property type="project" value="InterPro"/>
</dbReference>
<proteinExistence type="predicted"/>
<dbReference type="SMART" id="SM00646">
    <property type="entry name" value="Ami_3"/>
    <property type="match status" value="1"/>
</dbReference>
<dbReference type="Gene3D" id="3.40.630.40">
    <property type="entry name" value="Zn-dependent exopeptidases"/>
    <property type="match status" value="1"/>
</dbReference>
<dbReference type="PANTHER" id="PTHR30404">
    <property type="entry name" value="N-ACETYLMURAMOYL-L-ALANINE AMIDASE"/>
    <property type="match status" value="1"/>
</dbReference>
<protein>
    <recommendedName>
        <fullName evidence="2">N-acetylmuramoyl-L-alanine amidase</fullName>
        <ecNumber evidence="2">3.5.1.28</ecNumber>
    </recommendedName>
</protein>
<dbReference type="SUPFAM" id="SSF53187">
    <property type="entry name" value="Zn-dependent exopeptidases"/>
    <property type="match status" value="1"/>
</dbReference>
<dbReference type="InterPro" id="IPR002508">
    <property type="entry name" value="MurNAc-LAA_cat"/>
</dbReference>
<evidence type="ECO:0000313" key="6">
    <source>
        <dbReference type="Proteomes" id="UP000024942"/>
    </source>
</evidence>
<comment type="catalytic activity">
    <reaction evidence="1">
        <text>Hydrolyzes the link between N-acetylmuramoyl residues and L-amino acid residues in certain cell-wall glycopeptides.</text>
        <dbReference type="EC" id="3.5.1.28"/>
    </reaction>
</comment>
<dbReference type="GO" id="GO:0030288">
    <property type="term" value="C:outer membrane-bounded periplasmic space"/>
    <property type="evidence" value="ECO:0007669"/>
    <property type="project" value="TreeGrafter"/>
</dbReference>
<dbReference type="PANTHER" id="PTHR30404:SF0">
    <property type="entry name" value="N-ACETYLMURAMOYL-L-ALANINE AMIDASE AMIC"/>
    <property type="match status" value="1"/>
</dbReference>
<sequence length="407" mass="44193">MSGQTDQMILFRPLILLCACIVFGFYAGADISDVRVVGDGAPTRITVWSDISQDAQAFLAESGGQRSLVLPLQGETQSRAGNGMGGVANWALSGGRLSFLLDRPLVVSRVLSLPPTGKEKAWRIIIDLETVSTARFASIAKRDMQRLARAESDARKASITLASAEIAPAGPLSPRNRKGHGQYVIVVDAGHGGKDPGTQSSKGLLERDVTLKAALYLKELLDKDPRYTVRLTREDDHFIELEDRVTLARKWGADLFISLHADAAGSPDVSGASVYTISERGERRIDKEADKNDWKIPIETSGSKVVGSILEDLVKRETKSHSAAFAEDLLPELKAAGPVLRSTHRNAGFYVLLAPDVPAVLLEMGFLTNADDARRLQSSSGREKSMQAVKRGIDKFFDRQEVLVASD</sequence>
<evidence type="ECO:0000256" key="2">
    <source>
        <dbReference type="ARBA" id="ARBA00011901"/>
    </source>
</evidence>
<evidence type="ECO:0000259" key="4">
    <source>
        <dbReference type="SMART" id="SM00646"/>
    </source>
</evidence>
<gene>
    <name evidence="5" type="ORF">HOC_02041</name>
</gene>
<keyword evidence="6" id="KW-1185">Reference proteome</keyword>
<dbReference type="Pfam" id="PF01520">
    <property type="entry name" value="Amidase_3"/>
    <property type="match status" value="1"/>
</dbReference>
<dbReference type="GO" id="GO:0008745">
    <property type="term" value="F:N-acetylmuramoyl-L-alanine amidase activity"/>
    <property type="evidence" value="ECO:0007669"/>
    <property type="project" value="UniProtKB-EC"/>
</dbReference>
<dbReference type="STRING" id="1280953.HOC_02041"/>
<evidence type="ECO:0000256" key="1">
    <source>
        <dbReference type="ARBA" id="ARBA00001561"/>
    </source>
</evidence>
<dbReference type="PATRIC" id="fig|1280953.3.peg.410"/>
<dbReference type="InterPro" id="IPR050695">
    <property type="entry name" value="N-acetylmuramoyl_amidase_3"/>
</dbReference>
<evidence type="ECO:0000313" key="5">
    <source>
        <dbReference type="EMBL" id="KDA04080.1"/>
    </source>
</evidence>
<organism evidence="5 6">
    <name type="scientific">Hyphomonas oceanitis SCH89</name>
    <dbReference type="NCBI Taxonomy" id="1280953"/>
    <lineage>
        <taxon>Bacteria</taxon>
        <taxon>Pseudomonadati</taxon>
        <taxon>Pseudomonadota</taxon>
        <taxon>Alphaproteobacteria</taxon>
        <taxon>Hyphomonadales</taxon>
        <taxon>Hyphomonadaceae</taxon>
        <taxon>Hyphomonas</taxon>
    </lineage>
</organism>
<dbReference type="AlphaFoldDB" id="A0A059GBY3"/>
<reference evidence="5 6" key="1">
    <citation type="journal article" date="2014" name="Antonie Van Leeuwenhoek">
        <title>Hyphomonas beringensis sp. nov. and Hyphomonas chukchiensis sp. nov., isolated from surface seawater of the Bering Sea and Chukchi Sea.</title>
        <authorList>
            <person name="Li C."/>
            <person name="Lai Q."/>
            <person name="Li G."/>
            <person name="Dong C."/>
            <person name="Wang J."/>
            <person name="Liao Y."/>
            <person name="Shao Z."/>
        </authorList>
    </citation>
    <scope>NUCLEOTIDE SEQUENCE [LARGE SCALE GENOMIC DNA]</scope>
    <source>
        <strain evidence="5 6">SCH89</strain>
    </source>
</reference>
<comment type="caution">
    <text evidence="5">The sequence shown here is derived from an EMBL/GenBank/DDBJ whole genome shotgun (WGS) entry which is preliminary data.</text>
</comment>
<dbReference type="EC" id="3.5.1.28" evidence="2"/>
<keyword evidence="3" id="KW-0378">Hydrolase</keyword>
<accession>A0A059GBY3</accession>
<dbReference type="CDD" id="cd02696">
    <property type="entry name" value="MurNAc-LAA"/>
    <property type="match status" value="1"/>
</dbReference>
<dbReference type="eggNOG" id="COG0860">
    <property type="taxonomic scope" value="Bacteria"/>
</dbReference>
<feature type="domain" description="MurNAc-LAA" evidence="4">
    <location>
        <begin position="245"/>
        <end position="394"/>
    </location>
</feature>
<dbReference type="Proteomes" id="UP000024942">
    <property type="component" value="Unassembled WGS sequence"/>
</dbReference>
<evidence type="ECO:0000256" key="3">
    <source>
        <dbReference type="ARBA" id="ARBA00022801"/>
    </source>
</evidence>